<name>A0ABS9CXI5_9RHOB</name>
<dbReference type="Proteomes" id="UP001200557">
    <property type="component" value="Unassembled WGS sequence"/>
</dbReference>
<comment type="similarity">
    <text evidence="1 3">Belongs to the short-chain dehydrogenases/reductases (SDR) family.</text>
</comment>
<dbReference type="CDD" id="cd05374">
    <property type="entry name" value="17beta-HSD-like_SDR_c"/>
    <property type="match status" value="1"/>
</dbReference>
<evidence type="ECO:0000256" key="3">
    <source>
        <dbReference type="RuleBase" id="RU000363"/>
    </source>
</evidence>
<dbReference type="Pfam" id="PF00106">
    <property type="entry name" value="adh_short"/>
    <property type="match status" value="1"/>
</dbReference>
<evidence type="ECO:0000313" key="4">
    <source>
        <dbReference type="EMBL" id="MCF2870783.1"/>
    </source>
</evidence>
<dbReference type="PRINTS" id="PR00080">
    <property type="entry name" value="SDRFAMILY"/>
</dbReference>
<keyword evidence="5" id="KW-1185">Reference proteome</keyword>
<dbReference type="RefSeq" id="WP_235224914.1">
    <property type="nucleotide sequence ID" value="NZ_JAKGAQ010000002.1"/>
</dbReference>
<sequence length="270" mass="29195">MTQTIFITGASSGMGKDTAKLFHSKGWNVVATMRSPEKETELTELENVLVLRLDVTDHDSIDAARDVAVAAYGKIDVLLNNAGYGAFGPLETFPMAGIEKQFATNVLGLIATTKAFIPHMRANASGTIVNVSSMGGRVTLPLASLYHGTKYAVEGFTESLRYELEAFGVRVKLVEPGNVNTDFSSRSLEFVMDQSIQEYLPIAGGMTKLFEKMGPDASEVSAASEAIWSAATDGSDTLRYVVGEDARKILSKRNSQDDDAFHATMKTMMT</sequence>
<dbReference type="PANTHER" id="PTHR43976:SF16">
    <property type="entry name" value="SHORT-CHAIN DEHYDROGENASE_REDUCTASE FAMILY PROTEIN"/>
    <property type="match status" value="1"/>
</dbReference>
<gene>
    <name evidence="4" type="ORF">L0664_06865</name>
</gene>
<protein>
    <submittedName>
        <fullName evidence="4">SDR family oxidoreductase</fullName>
    </submittedName>
</protein>
<dbReference type="InterPro" id="IPR051911">
    <property type="entry name" value="SDR_oxidoreductase"/>
</dbReference>
<dbReference type="InterPro" id="IPR002347">
    <property type="entry name" value="SDR_fam"/>
</dbReference>
<dbReference type="PRINTS" id="PR00081">
    <property type="entry name" value="GDHRDH"/>
</dbReference>
<reference evidence="4 5" key="1">
    <citation type="submission" date="2022-01" db="EMBL/GenBank/DDBJ databases">
        <title>Octadecabacter sp. nov., isolated from a marine alga.</title>
        <authorList>
            <person name="Jin M.S."/>
            <person name="Kim H.M."/>
            <person name="Han D.M."/>
            <person name="Jung J.J."/>
            <person name="Jeon C.O."/>
        </authorList>
    </citation>
    <scope>NUCLEOTIDE SEQUENCE [LARGE SCALE GENOMIC DNA]</scope>
    <source>
        <strain evidence="4 5">G9-8</strain>
    </source>
</reference>
<dbReference type="SUPFAM" id="SSF51735">
    <property type="entry name" value="NAD(P)-binding Rossmann-fold domains"/>
    <property type="match status" value="1"/>
</dbReference>
<dbReference type="Gene3D" id="3.40.50.720">
    <property type="entry name" value="NAD(P)-binding Rossmann-like Domain"/>
    <property type="match status" value="1"/>
</dbReference>
<evidence type="ECO:0000256" key="2">
    <source>
        <dbReference type="ARBA" id="ARBA00023002"/>
    </source>
</evidence>
<accession>A0ABS9CXI5</accession>
<dbReference type="InterPro" id="IPR036291">
    <property type="entry name" value="NAD(P)-bd_dom_sf"/>
</dbReference>
<comment type="caution">
    <text evidence="4">The sequence shown here is derived from an EMBL/GenBank/DDBJ whole genome shotgun (WGS) entry which is preliminary data.</text>
</comment>
<keyword evidence="2" id="KW-0560">Oxidoreductase</keyword>
<evidence type="ECO:0000313" key="5">
    <source>
        <dbReference type="Proteomes" id="UP001200557"/>
    </source>
</evidence>
<evidence type="ECO:0000256" key="1">
    <source>
        <dbReference type="ARBA" id="ARBA00006484"/>
    </source>
</evidence>
<organism evidence="4 5">
    <name type="scientific">Octadecabacter dasysiphoniae</name>
    <dbReference type="NCBI Taxonomy" id="2909341"/>
    <lineage>
        <taxon>Bacteria</taxon>
        <taxon>Pseudomonadati</taxon>
        <taxon>Pseudomonadota</taxon>
        <taxon>Alphaproteobacteria</taxon>
        <taxon>Rhodobacterales</taxon>
        <taxon>Roseobacteraceae</taxon>
        <taxon>Octadecabacter</taxon>
    </lineage>
</organism>
<proteinExistence type="inferred from homology"/>
<dbReference type="EMBL" id="JAKGAQ010000002">
    <property type="protein sequence ID" value="MCF2870783.1"/>
    <property type="molecule type" value="Genomic_DNA"/>
</dbReference>
<dbReference type="PANTHER" id="PTHR43976">
    <property type="entry name" value="SHORT CHAIN DEHYDROGENASE"/>
    <property type="match status" value="1"/>
</dbReference>